<dbReference type="EMBL" id="LGRX02001586">
    <property type="protein sequence ID" value="KAK3285885.1"/>
    <property type="molecule type" value="Genomic_DNA"/>
</dbReference>
<dbReference type="Pfam" id="PF00085">
    <property type="entry name" value="Thioredoxin"/>
    <property type="match status" value="1"/>
</dbReference>
<dbReference type="SUPFAM" id="SSF52833">
    <property type="entry name" value="Thioredoxin-like"/>
    <property type="match status" value="3"/>
</dbReference>
<keyword evidence="2" id="KW-0732">Signal</keyword>
<dbReference type="CDD" id="cd02961">
    <property type="entry name" value="PDI_a_family"/>
    <property type="match status" value="1"/>
</dbReference>
<protein>
    <recommendedName>
        <fullName evidence="3">Thioredoxin domain-containing protein</fullName>
    </recommendedName>
</protein>
<dbReference type="PANTHER" id="PTHR45815">
    <property type="entry name" value="PROTEIN DISULFIDE-ISOMERASE A6"/>
    <property type="match status" value="1"/>
</dbReference>
<dbReference type="PROSITE" id="PS51352">
    <property type="entry name" value="THIOREDOXIN_2"/>
    <property type="match status" value="1"/>
</dbReference>
<feature type="chain" id="PRO_5042193378" description="Thioredoxin domain-containing protein" evidence="2">
    <location>
        <begin position="22"/>
        <end position="732"/>
    </location>
</feature>
<evidence type="ECO:0000313" key="5">
    <source>
        <dbReference type="Proteomes" id="UP001190700"/>
    </source>
</evidence>
<keyword evidence="5" id="KW-1185">Reference proteome</keyword>
<dbReference type="GO" id="GO:0005788">
    <property type="term" value="C:endoplasmic reticulum lumen"/>
    <property type="evidence" value="ECO:0007669"/>
    <property type="project" value="TreeGrafter"/>
</dbReference>
<reference evidence="4 5" key="1">
    <citation type="journal article" date="2015" name="Genome Biol. Evol.">
        <title>Comparative Genomics of a Bacterivorous Green Alga Reveals Evolutionary Causalities and Consequences of Phago-Mixotrophic Mode of Nutrition.</title>
        <authorList>
            <person name="Burns J.A."/>
            <person name="Paasch A."/>
            <person name="Narechania A."/>
            <person name="Kim E."/>
        </authorList>
    </citation>
    <scope>NUCLEOTIDE SEQUENCE [LARGE SCALE GENOMIC DNA]</scope>
    <source>
        <strain evidence="4 5">PLY_AMNH</strain>
    </source>
</reference>
<dbReference type="InterPro" id="IPR036249">
    <property type="entry name" value="Thioredoxin-like_sf"/>
</dbReference>
<feature type="domain" description="Thioredoxin" evidence="3">
    <location>
        <begin position="10"/>
        <end position="146"/>
    </location>
</feature>
<feature type="compositionally biased region" description="Basic residues" evidence="1">
    <location>
        <begin position="714"/>
        <end position="732"/>
    </location>
</feature>
<name>A0AAE0GX88_9CHLO</name>
<evidence type="ECO:0000259" key="3">
    <source>
        <dbReference type="PROSITE" id="PS51352"/>
    </source>
</evidence>
<dbReference type="PANTHER" id="PTHR45815:SF3">
    <property type="entry name" value="PROTEIN DISULFIDE-ISOMERASE A6"/>
    <property type="match status" value="1"/>
</dbReference>
<dbReference type="Gene3D" id="3.40.30.10">
    <property type="entry name" value="Glutaredoxin"/>
    <property type="match status" value="3"/>
</dbReference>
<gene>
    <name evidence="4" type="ORF">CYMTET_6527</name>
</gene>
<dbReference type="Proteomes" id="UP001190700">
    <property type="component" value="Unassembled WGS sequence"/>
</dbReference>
<dbReference type="AlphaFoldDB" id="A0AAE0GX88"/>
<dbReference type="InterPro" id="IPR013766">
    <property type="entry name" value="Thioredoxin_domain"/>
</dbReference>
<comment type="caution">
    <text evidence="4">The sequence shown here is derived from an EMBL/GenBank/DDBJ whole genome shotgun (WGS) entry which is preliminary data.</text>
</comment>
<organism evidence="4 5">
    <name type="scientific">Cymbomonas tetramitiformis</name>
    <dbReference type="NCBI Taxonomy" id="36881"/>
    <lineage>
        <taxon>Eukaryota</taxon>
        <taxon>Viridiplantae</taxon>
        <taxon>Chlorophyta</taxon>
        <taxon>Pyramimonadophyceae</taxon>
        <taxon>Pyramimonadales</taxon>
        <taxon>Pyramimonadaceae</taxon>
        <taxon>Cymbomonas</taxon>
    </lineage>
</organism>
<sequence>MAFRSILLFLLVVTCCNSATAFYNEDGPVTVFSSKDQFNEEVLKATDSIWMITFFTPDCAPCQALEPEFNKLATKLAGIAKVGAVDLQAAQEVAKQLGIQQLPTIKFFAHEPELNPYTKVFDKTAVDYKGPRTAKKMADFLTAQLPTFITVLEDAAGYSHFKSDNSEGLASAILFSSKEESSPLYKALSLQFKDRLRLAEVRTAEGTELAGEFGVDTLPTVILEKSDGTRVQYDGTIGAEPLADFFTEYAAAAPEPKETNAQQKAPQVAPLAEIPDFEATVLESEDIWLVAFTKPEEEKCKEENDKLVKTVNDLHGLVKAGQVVLNDEASVKLATDWTATEAASGEACYQIALFPFGPDKADADAEIFSGELDVKKLQEFVFESVPSLVTPVTSQNSDQFLQMGDFSMPKLILFSKKTEISGTYKSLAMNFRSDFAFGFASSTDTALATRFQITTFPKLLLLIAQPTEDGQVNFGLQPYNGALNYQQMSLFCKSIAMQLEMMKNQGQEQEVKKEAPAEVVEVSTNDEMYEACAAKGGLCVIALLDATSETHGANLEVLTKVATMNAGKPFSFSWVNAPRQFDFSMAFEKSPEDVPTVVILSYRKLRFAPLRGSFGVDEIDALMTSVATGRTGTQMIQEMPKLVDGGIDPPAQEEMIEEEEFDLSDLMGEEIDSGIPSKEDLIKQAEKEIEEEKARKKREAEEAAEKEKAEKSKKDKKKKKKNKKKKELHSDL</sequence>
<proteinExistence type="predicted"/>
<feature type="region of interest" description="Disordered" evidence="1">
    <location>
        <begin position="670"/>
        <end position="732"/>
    </location>
</feature>
<evidence type="ECO:0000256" key="2">
    <source>
        <dbReference type="SAM" id="SignalP"/>
    </source>
</evidence>
<evidence type="ECO:0000313" key="4">
    <source>
        <dbReference type="EMBL" id="KAK3285885.1"/>
    </source>
</evidence>
<evidence type="ECO:0000256" key="1">
    <source>
        <dbReference type="SAM" id="MobiDB-lite"/>
    </source>
</evidence>
<feature type="compositionally biased region" description="Basic and acidic residues" evidence="1">
    <location>
        <begin position="677"/>
        <end position="713"/>
    </location>
</feature>
<feature type="signal peptide" evidence="2">
    <location>
        <begin position="1"/>
        <end position="21"/>
    </location>
</feature>
<dbReference type="GO" id="GO:0034976">
    <property type="term" value="P:response to endoplasmic reticulum stress"/>
    <property type="evidence" value="ECO:0007669"/>
    <property type="project" value="TreeGrafter"/>
</dbReference>
<accession>A0AAE0GX88</accession>
<dbReference type="GO" id="GO:0015035">
    <property type="term" value="F:protein-disulfide reductase activity"/>
    <property type="evidence" value="ECO:0007669"/>
    <property type="project" value="TreeGrafter"/>
</dbReference>